<proteinExistence type="inferred from homology"/>
<evidence type="ECO:0000259" key="9">
    <source>
        <dbReference type="PROSITE" id="PS50156"/>
    </source>
</evidence>
<dbReference type="SUPFAM" id="SSF82866">
    <property type="entry name" value="Multidrug efflux transporter AcrB transmembrane domain"/>
    <property type="match status" value="1"/>
</dbReference>
<feature type="region of interest" description="Disordered" evidence="7">
    <location>
        <begin position="168"/>
        <end position="229"/>
    </location>
</feature>
<dbReference type="Proteomes" id="UP001620626">
    <property type="component" value="Unassembled WGS sequence"/>
</dbReference>
<evidence type="ECO:0000313" key="10">
    <source>
        <dbReference type="EMBL" id="KAL3095230.1"/>
    </source>
</evidence>
<comment type="similarity">
    <text evidence="2">Belongs to the patched family.</text>
</comment>
<keyword evidence="5 8" id="KW-0472">Membrane</keyword>
<dbReference type="AlphaFoldDB" id="A0ABD2JXG5"/>
<evidence type="ECO:0000256" key="5">
    <source>
        <dbReference type="ARBA" id="ARBA00023136"/>
    </source>
</evidence>
<organism evidence="10 11">
    <name type="scientific">Heterodera trifolii</name>
    <dbReference type="NCBI Taxonomy" id="157864"/>
    <lineage>
        <taxon>Eukaryota</taxon>
        <taxon>Metazoa</taxon>
        <taxon>Ecdysozoa</taxon>
        <taxon>Nematoda</taxon>
        <taxon>Chromadorea</taxon>
        <taxon>Rhabditida</taxon>
        <taxon>Tylenchina</taxon>
        <taxon>Tylenchomorpha</taxon>
        <taxon>Tylenchoidea</taxon>
        <taxon>Heteroderidae</taxon>
        <taxon>Heteroderinae</taxon>
        <taxon>Heterodera</taxon>
    </lineage>
</organism>
<feature type="compositionally biased region" description="Basic and acidic residues" evidence="7">
    <location>
        <begin position="196"/>
        <end position="210"/>
    </location>
</feature>
<feature type="compositionally biased region" description="Polar residues" evidence="7">
    <location>
        <begin position="509"/>
        <end position="527"/>
    </location>
</feature>
<dbReference type="PROSITE" id="PS50156">
    <property type="entry name" value="SSD"/>
    <property type="match status" value="1"/>
</dbReference>
<keyword evidence="6" id="KW-0325">Glycoprotein</keyword>
<dbReference type="InterPro" id="IPR000731">
    <property type="entry name" value="SSD"/>
</dbReference>
<dbReference type="Gene3D" id="1.20.1640.10">
    <property type="entry name" value="Multidrug efflux transporter AcrB transmembrane domain"/>
    <property type="match status" value="1"/>
</dbReference>
<dbReference type="PANTHER" id="PTHR10796:SF88">
    <property type="entry name" value="SSD DOMAIN-CONTAINING PROTEIN"/>
    <property type="match status" value="1"/>
</dbReference>
<reference evidence="10 11" key="1">
    <citation type="submission" date="2024-10" db="EMBL/GenBank/DDBJ databases">
        <authorList>
            <person name="Kim D."/>
        </authorList>
    </citation>
    <scope>NUCLEOTIDE SEQUENCE [LARGE SCALE GENOMIC DNA]</scope>
    <source>
        <strain evidence="10">BH-2024</strain>
    </source>
</reference>
<dbReference type="InterPro" id="IPR051697">
    <property type="entry name" value="Patched_domain-protein"/>
</dbReference>
<sequence length="690" mass="77086">MVVEVVEHHSFVFLLYGHPLDKLIHGRAVELGIKYGFNKISVYDNIDQVLEFMRGGIDTNTRIPMGSMHSIWPPKKGTMYYYMDIAAINAELLSVNAAIQTLRPHVTEIFERIEELQIQLANAVEPHYGRIYDQLVRLVGQANEMASFLVDLLYRQWVLQRRQLELQNEPPDESWRDGSSDDDDDDDEDAIGQPKRAHENMFRRSEKGTEDGTESDGQTTGWEETERRRVRIQLDGTTHSTILDDELGLKLSMLGLNGAKSAGALDSGVYFVENHSDGTLDEITGKIAVNRITENDFHKLGWFRLDEKGPPFVQHGEVFLDKSHHARADAEQRFKSVLDASYYVNGHTNLPVAFFACFCHFVACATALGTLFFFGLRNGSILGITPFLIIEIGIDDAFLTIHSWQLTIKRKRKNGELKIPTNSKSLDELLTEQLSEILEDTGPAILISALTNITSDLVGMWTGSPEITLLCIGNIASISFDFFYQITLFTAVLICARSEFKAELKSNEQNHNSNSTSATGTISSTDSNSDEHNDTNSRAKFTANFERIANPPDLPLLEVDNYCEDKLVPFYTMAQIFVNNPGDLSNNYVKDFNVSVLHDFGFFLGLLENMDPVVLQVGVILSCSHEFIAGAPHNPGQKAKVTDTQMLSDVPNVRHGAAFAQHAGIMHLSVEVNIQLDSVPLGRENLLGQV</sequence>
<dbReference type="Pfam" id="PF02460">
    <property type="entry name" value="Patched"/>
    <property type="match status" value="1"/>
</dbReference>
<dbReference type="InterPro" id="IPR029213">
    <property type="entry name" value="Fusogen_EFF/AFF"/>
</dbReference>
<dbReference type="EMBL" id="JBICBT010000881">
    <property type="protein sequence ID" value="KAL3095230.1"/>
    <property type="molecule type" value="Genomic_DNA"/>
</dbReference>
<keyword evidence="4 8" id="KW-1133">Transmembrane helix</keyword>
<evidence type="ECO:0000256" key="3">
    <source>
        <dbReference type="ARBA" id="ARBA00022692"/>
    </source>
</evidence>
<evidence type="ECO:0000256" key="7">
    <source>
        <dbReference type="SAM" id="MobiDB-lite"/>
    </source>
</evidence>
<feature type="transmembrane region" description="Helical" evidence="8">
    <location>
        <begin position="352"/>
        <end position="374"/>
    </location>
</feature>
<comment type="subcellular location">
    <subcellularLocation>
        <location evidence="1">Membrane</location>
        <topology evidence="1">Multi-pass membrane protein</topology>
    </subcellularLocation>
</comment>
<feature type="region of interest" description="Disordered" evidence="7">
    <location>
        <begin position="506"/>
        <end position="536"/>
    </location>
</feature>
<keyword evidence="11" id="KW-1185">Reference proteome</keyword>
<feature type="compositionally biased region" description="Acidic residues" evidence="7">
    <location>
        <begin position="180"/>
        <end position="190"/>
    </location>
</feature>
<dbReference type="GO" id="GO:0016020">
    <property type="term" value="C:membrane"/>
    <property type="evidence" value="ECO:0007669"/>
    <property type="project" value="UniProtKB-SubCell"/>
</dbReference>
<dbReference type="Pfam" id="PF14884">
    <property type="entry name" value="EFF-AFF"/>
    <property type="match status" value="1"/>
</dbReference>
<comment type="caution">
    <text evidence="10">The sequence shown here is derived from an EMBL/GenBank/DDBJ whole genome shotgun (WGS) entry which is preliminary data.</text>
</comment>
<evidence type="ECO:0000256" key="8">
    <source>
        <dbReference type="SAM" id="Phobius"/>
    </source>
</evidence>
<name>A0ABD2JXG5_9BILA</name>
<evidence type="ECO:0000256" key="4">
    <source>
        <dbReference type="ARBA" id="ARBA00022989"/>
    </source>
</evidence>
<evidence type="ECO:0000256" key="2">
    <source>
        <dbReference type="ARBA" id="ARBA00005585"/>
    </source>
</evidence>
<feature type="domain" description="SSD" evidence="9">
    <location>
        <begin position="352"/>
        <end position="495"/>
    </location>
</feature>
<dbReference type="PANTHER" id="PTHR10796">
    <property type="entry name" value="PATCHED-RELATED"/>
    <property type="match status" value="1"/>
</dbReference>
<evidence type="ECO:0000256" key="1">
    <source>
        <dbReference type="ARBA" id="ARBA00004141"/>
    </source>
</evidence>
<evidence type="ECO:0000256" key="6">
    <source>
        <dbReference type="ARBA" id="ARBA00023180"/>
    </source>
</evidence>
<gene>
    <name evidence="10" type="ORF">niasHT_020381</name>
</gene>
<accession>A0ABD2JXG5</accession>
<protein>
    <recommendedName>
        <fullName evidence="9">SSD domain-containing protein</fullName>
    </recommendedName>
</protein>
<evidence type="ECO:0000313" key="11">
    <source>
        <dbReference type="Proteomes" id="UP001620626"/>
    </source>
</evidence>
<dbReference type="Gene3D" id="2.60.98.60">
    <property type="entry name" value="Cell-cell fusogen EFF/AFF, domain 1"/>
    <property type="match status" value="1"/>
</dbReference>
<keyword evidence="3 8" id="KW-0812">Transmembrane</keyword>
<dbReference type="InterPro" id="IPR003392">
    <property type="entry name" value="PTHD_SSD"/>
</dbReference>
<feature type="transmembrane region" description="Helical" evidence="8">
    <location>
        <begin position="381"/>
        <end position="404"/>
    </location>
</feature>